<accession>A0ABD5QJ75</accession>
<reference evidence="1 2" key="1">
    <citation type="journal article" date="2019" name="Int. J. Syst. Evol. Microbiol.">
        <title>The Global Catalogue of Microorganisms (GCM) 10K type strain sequencing project: providing services to taxonomists for standard genome sequencing and annotation.</title>
        <authorList>
            <consortium name="The Broad Institute Genomics Platform"/>
            <consortium name="The Broad Institute Genome Sequencing Center for Infectious Disease"/>
            <person name="Wu L."/>
            <person name="Ma J."/>
        </authorList>
    </citation>
    <scope>NUCLEOTIDE SEQUENCE [LARGE SCALE GENOMIC DNA]</scope>
    <source>
        <strain evidence="1 2">CGMCC 1.15824</strain>
    </source>
</reference>
<protein>
    <submittedName>
        <fullName evidence="1">Uncharacterized protein</fullName>
    </submittedName>
</protein>
<dbReference type="EMBL" id="JBHSJG010000054">
    <property type="protein sequence ID" value="MFC4989817.1"/>
    <property type="molecule type" value="Genomic_DNA"/>
</dbReference>
<dbReference type="RefSeq" id="WP_224828218.1">
    <property type="nucleotide sequence ID" value="NZ_JAIVEF010000004.1"/>
</dbReference>
<proteinExistence type="predicted"/>
<organism evidence="1 2">
    <name type="scientific">Saliphagus infecundisoli</name>
    <dbReference type="NCBI Taxonomy" id="1849069"/>
    <lineage>
        <taxon>Archaea</taxon>
        <taxon>Methanobacteriati</taxon>
        <taxon>Methanobacteriota</taxon>
        <taxon>Stenosarchaea group</taxon>
        <taxon>Halobacteria</taxon>
        <taxon>Halobacteriales</taxon>
        <taxon>Natrialbaceae</taxon>
        <taxon>Saliphagus</taxon>
    </lineage>
</organism>
<gene>
    <name evidence="1" type="ORF">ACFPFO_19040</name>
</gene>
<name>A0ABD5QJ75_9EURY</name>
<evidence type="ECO:0000313" key="1">
    <source>
        <dbReference type="EMBL" id="MFC4989817.1"/>
    </source>
</evidence>
<dbReference type="Proteomes" id="UP001595925">
    <property type="component" value="Unassembled WGS sequence"/>
</dbReference>
<keyword evidence="2" id="KW-1185">Reference proteome</keyword>
<comment type="caution">
    <text evidence="1">The sequence shown here is derived from an EMBL/GenBank/DDBJ whole genome shotgun (WGS) entry which is preliminary data.</text>
</comment>
<sequence length="60" mass="6568">MPPYLLTLNSILSQGMAVIAHLRIPADSFELGRILDLEASGLIELENMVPMGEKAVPFFP</sequence>
<evidence type="ECO:0000313" key="2">
    <source>
        <dbReference type="Proteomes" id="UP001595925"/>
    </source>
</evidence>
<dbReference type="AlphaFoldDB" id="A0ABD5QJ75"/>